<keyword evidence="3" id="KW-1185">Reference proteome</keyword>
<dbReference type="InterPro" id="IPR009343">
    <property type="entry name" value="DUF1002"/>
</dbReference>
<protein>
    <submittedName>
        <fullName evidence="2">Uncharacterized protein YpuA (DUF1002 family)</fullName>
    </submittedName>
</protein>
<sequence>MYKKFINIFLLMVLLTAFATVPVNADAAVGDTIISLGDNLTENEKQAILAEFRAPENAQMIVTTNAEEHKYLGDVIPASRIGNNAISSIMITYTEKGSGLRVETSDKITYITDENYINALITVGIEDADIKVTSPRNASGTAALTGIMKAYEVSTGEIIDDELKKAANEEIIRTVELGEQIGNERAIEVINEIKKEIAKKNPQSTDEIKEIVNNIVNNNNINLSEEQIQQLVSLFDKLKNLDIDWNKVSNQISNIGNKAAEFLSSEQGQGFLQRLKQFFNALIDWIASFAK</sequence>
<proteinExistence type="predicted"/>
<accession>A0ABS4KKS3</accession>
<dbReference type="EMBL" id="JAGGLI010000027">
    <property type="protein sequence ID" value="MBP2028391.1"/>
    <property type="molecule type" value="Genomic_DNA"/>
</dbReference>
<dbReference type="Pfam" id="PF06207">
    <property type="entry name" value="DUF1002"/>
    <property type="match status" value="1"/>
</dbReference>
<feature type="signal peptide" evidence="1">
    <location>
        <begin position="1"/>
        <end position="19"/>
    </location>
</feature>
<reference evidence="2 3" key="1">
    <citation type="submission" date="2021-03" db="EMBL/GenBank/DDBJ databases">
        <title>Genomic Encyclopedia of Type Strains, Phase IV (KMG-IV): sequencing the most valuable type-strain genomes for metagenomic binning, comparative biology and taxonomic classification.</title>
        <authorList>
            <person name="Goeker M."/>
        </authorList>
    </citation>
    <scope>NUCLEOTIDE SEQUENCE [LARGE SCALE GENOMIC DNA]</scope>
    <source>
        <strain evidence="2 3">DSM 27512</strain>
    </source>
</reference>
<comment type="caution">
    <text evidence="2">The sequence shown here is derived from an EMBL/GenBank/DDBJ whole genome shotgun (WGS) entry which is preliminary data.</text>
</comment>
<evidence type="ECO:0000256" key="1">
    <source>
        <dbReference type="SAM" id="SignalP"/>
    </source>
</evidence>
<name>A0ABS4KKS3_9FIRM</name>
<evidence type="ECO:0000313" key="3">
    <source>
        <dbReference type="Proteomes" id="UP001314903"/>
    </source>
</evidence>
<feature type="chain" id="PRO_5045639133" evidence="1">
    <location>
        <begin position="20"/>
        <end position="291"/>
    </location>
</feature>
<evidence type="ECO:0000313" key="2">
    <source>
        <dbReference type="EMBL" id="MBP2028391.1"/>
    </source>
</evidence>
<organism evidence="2 3">
    <name type="scientific">Acetoanaerobium pronyense</name>
    <dbReference type="NCBI Taxonomy" id="1482736"/>
    <lineage>
        <taxon>Bacteria</taxon>
        <taxon>Bacillati</taxon>
        <taxon>Bacillota</taxon>
        <taxon>Clostridia</taxon>
        <taxon>Peptostreptococcales</taxon>
        <taxon>Filifactoraceae</taxon>
        <taxon>Acetoanaerobium</taxon>
    </lineage>
</organism>
<dbReference type="RefSeq" id="WP_209661442.1">
    <property type="nucleotide sequence ID" value="NZ_JAGGLI010000027.1"/>
</dbReference>
<gene>
    <name evidence="2" type="ORF">J2Z35_002192</name>
</gene>
<dbReference type="Proteomes" id="UP001314903">
    <property type="component" value="Unassembled WGS sequence"/>
</dbReference>
<keyword evidence="1" id="KW-0732">Signal</keyword>